<evidence type="ECO:0000256" key="3">
    <source>
        <dbReference type="ARBA" id="ARBA00022723"/>
    </source>
</evidence>
<dbReference type="GO" id="GO:0044550">
    <property type="term" value="P:secondary metabolite biosynthetic process"/>
    <property type="evidence" value="ECO:0007669"/>
    <property type="project" value="UniProtKB-ARBA"/>
</dbReference>
<reference evidence="9" key="1">
    <citation type="journal article" date="2013" name="G3 (Bethesda)">
        <title>Comparative genomics of a plant-pathogenic fungus, Pyrenophora tritici-repentis, reveals transduplication and the impact of repeat elements on pathogenicity and population divergence.</title>
        <authorList>
            <person name="Manning V.A."/>
            <person name="Pandelova I."/>
            <person name="Dhillon B."/>
            <person name="Wilhelm L.J."/>
            <person name="Goodwin S.B."/>
            <person name="Berlin A.M."/>
            <person name="Figueroa M."/>
            <person name="Freitag M."/>
            <person name="Hane J.K."/>
            <person name="Henrissat B."/>
            <person name="Holman W.H."/>
            <person name="Kodira C.D."/>
            <person name="Martin J."/>
            <person name="Oliver R.P."/>
            <person name="Robbertse B."/>
            <person name="Schackwitz W."/>
            <person name="Schwartz D.C."/>
            <person name="Spatafora J.W."/>
            <person name="Turgeon B.G."/>
            <person name="Yandava C."/>
            <person name="Young S."/>
            <person name="Zhou S."/>
            <person name="Zeng Q."/>
            <person name="Grigoriev I.V."/>
            <person name="Ma L.-J."/>
            <person name="Ciuffetti L.M."/>
        </authorList>
    </citation>
    <scope>NUCLEOTIDE SEQUENCE [LARGE SCALE GENOMIC DNA]</scope>
    <source>
        <strain evidence="9">Pt-1C-BFP</strain>
    </source>
</reference>
<dbReference type="InterPro" id="IPR050121">
    <property type="entry name" value="Cytochrome_P450_monoxygenase"/>
</dbReference>
<organism evidence="8 9">
    <name type="scientific">Pyrenophora tritici-repentis (strain Pt-1C-BFP)</name>
    <name type="common">Wheat tan spot fungus</name>
    <name type="synonym">Drechslera tritici-repentis</name>
    <dbReference type="NCBI Taxonomy" id="426418"/>
    <lineage>
        <taxon>Eukaryota</taxon>
        <taxon>Fungi</taxon>
        <taxon>Dikarya</taxon>
        <taxon>Ascomycota</taxon>
        <taxon>Pezizomycotina</taxon>
        <taxon>Dothideomycetes</taxon>
        <taxon>Pleosporomycetidae</taxon>
        <taxon>Pleosporales</taxon>
        <taxon>Pleosporineae</taxon>
        <taxon>Pleosporaceae</taxon>
        <taxon>Pyrenophora</taxon>
    </lineage>
</organism>
<accession>B2WCS0</accession>
<keyword evidence="5 6" id="KW-0408">Iron</keyword>
<dbReference type="InterPro" id="IPR001128">
    <property type="entry name" value="Cyt_P450"/>
</dbReference>
<evidence type="ECO:0000313" key="8">
    <source>
        <dbReference type="EMBL" id="EDU50698.1"/>
    </source>
</evidence>
<dbReference type="Proteomes" id="UP000001471">
    <property type="component" value="Unassembled WGS sequence"/>
</dbReference>
<dbReference type="Gene3D" id="1.10.630.10">
    <property type="entry name" value="Cytochrome P450"/>
    <property type="match status" value="1"/>
</dbReference>
<dbReference type="GO" id="GO:0016705">
    <property type="term" value="F:oxidoreductase activity, acting on paired donors, with incorporation or reduction of molecular oxygen"/>
    <property type="evidence" value="ECO:0007669"/>
    <property type="project" value="InterPro"/>
</dbReference>
<dbReference type="PROSITE" id="PS00086">
    <property type="entry name" value="CYTOCHROME_P450"/>
    <property type="match status" value="1"/>
</dbReference>
<keyword evidence="6 7" id="KW-0349">Heme</keyword>
<keyword evidence="3 6" id="KW-0479">Metal-binding</keyword>
<dbReference type="GO" id="GO:0020037">
    <property type="term" value="F:heme binding"/>
    <property type="evidence" value="ECO:0007669"/>
    <property type="project" value="InterPro"/>
</dbReference>
<dbReference type="Pfam" id="PF00067">
    <property type="entry name" value="p450"/>
    <property type="match status" value="1"/>
</dbReference>
<evidence type="ECO:0000256" key="1">
    <source>
        <dbReference type="ARBA" id="ARBA00001971"/>
    </source>
</evidence>
<evidence type="ECO:0000256" key="4">
    <source>
        <dbReference type="ARBA" id="ARBA00023002"/>
    </source>
</evidence>
<protein>
    <submittedName>
        <fullName evidence="8">Benzoate 4-monooxygenase cytochrome P450</fullName>
    </submittedName>
</protein>
<gene>
    <name evidence="8" type="ORF">PTRG_07779</name>
</gene>
<dbReference type="OrthoDB" id="3945418at2759"/>
<dbReference type="GO" id="GO:0005506">
    <property type="term" value="F:iron ion binding"/>
    <property type="evidence" value="ECO:0007669"/>
    <property type="project" value="InterPro"/>
</dbReference>
<dbReference type="PANTHER" id="PTHR24305">
    <property type="entry name" value="CYTOCHROME P450"/>
    <property type="match status" value="1"/>
</dbReference>
<keyword evidence="7 8" id="KW-0503">Monooxygenase</keyword>
<dbReference type="GeneID" id="6346053"/>
<evidence type="ECO:0000313" key="9">
    <source>
        <dbReference type="Proteomes" id="UP000001471"/>
    </source>
</evidence>
<dbReference type="InterPro" id="IPR017972">
    <property type="entry name" value="Cyt_P450_CS"/>
</dbReference>
<feature type="binding site" description="axial binding residue" evidence="6">
    <location>
        <position position="448"/>
    </location>
    <ligand>
        <name>heme</name>
        <dbReference type="ChEBI" id="CHEBI:30413"/>
    </ligand>
    <ligandPart>
        <name>Fe</name>
        <dbReference type="ChEBI" id="CHEBI:18248"/>
    </ligandPart>
</feature>
<dbReference type="HOGENOM" id="CLU_001570_14_2_1"/>
<dbReference type="InParanoid" id="B2WCS0"/>
<dbReference type="OMA" id="RWQRWHG"/>
<keyword evidence="4 7" id="KW-0560">Oxidoreductase</keyword>
<dbReference type="AlphaFoldDB" id="B2WCS0"/>
<dbReference type="PANTHER" id="PTHR24305:SF235">
    <property type="entry name" value="CYTOCHROME P450 MONOOXYGENASE APDB-RELATED"/>
    <property type="match status" value="1"/>
</dbReference>
<comment type="cofactor">
    <cofactor evidence="1 6">
        <name>heme</name>
        <dbReference type="ChEBI" id="CHEBI:30413"/>
    </cofactor>
</comment>
<evidence type="ECO:0000256" key="7">
    <source>
        <dbReference type="RuleBase" id="RU000461"/>
    </source>
</evidence>
<sequence length="506" mass="57165">MAEHLDSTSLANNQWVSTGAMNDTISMEPGPSAYGLLQERPWLLLVIPVAIQIIKMVYRAHIHTLRHIPGPWISSATSLWIRWQRWHGRLSFEADKLMTKYGSIVRIGPNLIILNDSEAVEKIFGRKDLDTSPTSIRALRVGGHDWTVTYPQHPIARQRRHPVMIATTTKSPKHRHDIFVTNTEAMVRDLARSDGSKSEDIVIIGGSSVDLQCDSFPRIVGEYNFLVVWRLCLPDWLFTWLQYSPFEHARFRVRSSDAPFDLGSALCQQAAEGKDMSEEDPSVYQLFTDTSAKYPTQSWTNPELGAEMAGQVLAATETTSSALAFIYYELAKNQELQREVYKELCAHEGYEELNSLKLLDACIKEGLRFRPPVALTGSRMVPAGGMDVLGYYLAAGTVIITQSLSMSRQCPDLFPDFDSYNPLRWLDEENSAEKRRHLVPFGVGARRCPGGNMATYQMRMILAATFRAFRITLAPETTPEKMAPFEANGYRSRHDRCDLVFTPRLV</sequence>
<proteinExistence type="inferred from homology"/>
<evidence type="ECO:0000256" key="5">
    <source>
        <dbReference type="ARBA" id="ARBA00023004"/>
    </source>
</evidence>
<dbReference type="EMBL" id="DS231622">
    <property type="protein sequence ID" value="EDU50698.1"/>
    <property type="molecule type" value="Genomic_DNA"/>
</dbReference>
<dbReference type="SUPFAM" id="SSF48264">
    <property type="entry name" value="Cytochrome P450"/>
    <property type="match status" value="1"/>
</dbReference>
<evidence type="ECO:0000256" key="2">
    <source>
        <dbReference type="ARBA" id="ARBA00010617"/>
    </source>
</evidence>
<comment type="similarity">
    <text evidence="2 7">Belongs to the cytochrome P450 family.</text>
</comment>
<name>B2WCS0_PYRTR</name>
<dbReference type="GO" id="GO:0004497">
    <property type="term" value="F:monooxygenase activity"/>
    <property type="evidence" value="ECO:0007669"/>
    <property type="project" value="UniProtKB-KW"/>
</dbReference>
<dbReference type="KEGG" id="ptrr:6346053"/>
<dbReference type="eggNOG" id="KOG0159">
    <property type="taxonomic scope" value="Eukaryota"/>
</dbReference>
<dbReference type="InterPro" id="IPR036396">
    <property type="entry name" value="Cyt_P450_sf"/>
</dbReference>
<dbReference type="STRING" id="426418.B2WCS0"/>
<dbReference type="PRINTS" id="PR00385">
    <property type="entry name" value="P450"/>
</dbReference>
<evidence type="ECO:0000256" key="6">
    <source>
        <dbReference type="PIRSR" id="PIRSR602403-1"/>
    </source>
</evidence>
<dbReference type="InterPro" id="IPR002403">
    <property type="entry name" value="Cyt_P450_E_grp-IV"/>
</dbReference>
<dbReference type="PRINTS" id="PR00465">
    <property type="entry name" value="EP450IV"/>
</dbReference>